<accession>A0ABX1RLC0</accession>
<keyword evidence="2" id="KW-0805">Transcription regulation</keyword>
<feature type="region of interest" description="Disordered" evidence="6">
    <location>
        <begin position="55"/>
        <end position="76"/>
    </location>
</feature>
<evidence type="ECO:0000256" key="2">
    <source>
        <dbReference type="ARBA" id="ARBA00023015"/>
    </source>
</evidence>
<dbReference type="PANTHER" id="PTHR35807">
    <property type="entry name" value="TRANSCRIPTIONAL REGULATOR REDD-RELATED"/>
    <property type="match status" value="1"/>
</dbReference>
<dbReference type="PROSITE" id="PS51755">
    <property type="entry name" value="OMPR_PHOB"/>
    <property type="match status" value="1"/>
</dbReference>
<keyword evidence="3 5" id="KW-0238">DNA-binding</keyword>
<evidence type="ECO:0000256" key="3">
    <source>
        <dbReference type="ARBA" id="ARBA00023125"/>
    </source>
</evidence>
<comment type="similarity">
    <text evidence="1">Belongs to the AfsR/DnrI/RedD regulatory family.</text>
</comment>
<evidence type="ECO:0000259" key="7">
    <source>
        <dbReference type="PROSITE" id="PS51755"/>
    </source>
</evidence>
<dbReference type="SUPFAM" id="SSF46894">
    <property type="entry name" value="C-terminal effector domain of the bipartite response regulators"/>
    <property type="match status" value="1"/>
</dbReference>
<feature type="compositionally biased region" description="Basic residues" evidence="6">
    <location>
        <begin position="636"/>
        <end position="645"/>
    </location>
</feature>
<evidence type="ECO:0000313" key="8">
    <source>
        <dbReference type="EMBL" id="NMH80033.1"/>
    </source>
</evidence>
<feature type="compositionally biased region" description="Basic and acidic residues" evidence="6">
    <location>
        <begin position="612"/>
        <end position="629"/>
    </location>
</feature>
<dbReference type="SUPFAM" id="SSF52540">
    <property type="entry name" value="P-loop containing nucleoside triphosphate hydrolases"/>
    <property type="match status" value="1"/>
</dbReference>
<dbReference type="Pfam" id="PF13191">
    <property type="entry name" value="AAA_16"/>
    <property type="match status" value="1"/>
</dbReference>
<keyword evidence="9" id="KW-1185">Reference proteome</keyword>
<evidence type="ECO:0000256" key="6">
    <source>
        <dbReference type="SAM" id="MobiDB-lite"/>
    </source>
</evidence>
<dbReference type="Gene3D" id="3.40.50.300">
    <property type="entry name" value="P-loop containing nucleotide triphosphate hydrolases"/>
    <property type="match status" value="1"/>
</dbReference>
<feature type="region of interest" description="Disordered" evidence="6">
    <location>
        <begin position="611"/>
        <end position="645"/>
    </location>
</feature>
<dbReference type="SMART" id="SM00862">
    <property type="entry name" value="Trans_reg_C"/>
    <property type="match status" value="1"/>
</dbReference>
<dbReference type="SMART" id="SM01043">
    <property type="entry name" value="BTAD"/>
    <property type="match status" value="1"/>
</dbReference>
<dbReference type="InterPro" id="IPR041664">
    <property type="entry name" value="AAA_16"/>
</dbReference>
<dbReference type="InterPro" id="IPR016032">
    <property type="entry name" value="Sig_transdc_resp-reg_C-effctor"/>
</dbReference>
<feature type="DNA-binding region" description="OmpR/PhoB-type" evidence="5">
    <location>
        <begin position="1"/>
        <end position="106"/>
    </location>
</feature>
<dbReference type="Pfam" id="PF03704">
    <property type="entry name" value="BTAD"/>
    <property type="match status" value="1"/>
</dbReference>
<dbReference type="InterPro" id="IPR036388">
    <property type="entry name" value="WH-like_DNA-bd_sf"/>
</dbReference>
<dbReference type="InterPro" id="IPR051677">
    <property type="entry name" value="AfsR-DnrI-RedD_regulator"/>
</dbReference>
<dbReference type="RefSeq" id="WP_169398091.1">
    <property type="nucleotide sequence ID" value="NZ_BAAAJH010000014.1"/>
</dbReference>
<dbReference type="Gene3D" id="1.25.40.10">
    <property type="entry name" value="Tetratricopeptide repeat domain"/>
    <property type="match status" value="1"/>
</dbReference>
<dbReference type="SUPFAM" id="SSF48452">
    <property type="entry name" value="TPR-like"/>
    <property type="match status" value="1"/>
</dbReference>
<dbReference type="InterPro" id="IPR011990">
    <property type="entry name" value="TPR-like_helical_dom_sf"/>
</dbReference>
<dbReference type="PANTHER" id="PTHR35807:SF1">
    <property type="entry name" value="TRANSCRIPTIONAL REGULATOR REDD"/>
    <property type="match status" value="1"/>
</dbReference>
<dbReference type="InterPro" id="IPR027417">
    <property type="entry name" value="P-loop_NTPase"/>
</dbReference>
<protein>
    <submittedName>
        <fullName evidence="8">AAA family ATPase</fullName>
    </submittedName>
</protein>
<dbReference type="InterPro" id="IPR001867">
    <property type="entry name" value="OmpR/PhoB-type_DNA-bd"/>
</dbReference>
<evidence type="ECO:0000256" key="5">
    <source>
        <dbReference type="PROSITE-ProRule" id="PRU01091"/>
    </source>
</evidence>
<gene>
    <name evidence="8" type="ORF">HF577_23440</name>
</gene>
<comment type="caution">
    <text evidence="8">The sequence shown here is derived from an EMBL/GenBank/DDBJ whole genome shotgun (WGS) entry which is preliminary data.</text>
</comment>
<proteinExistence type="inferred from homology"/>
<dbReference type="Proteomes" id="UP001296706">
    <property type="component" value="Unassembled WGS sequence"/>
</dbReference>
<name>A0ABX1RLC0_9PSEU</name>
<keyword evidence="4" id="KW-0804">Transcription</keyword>
<evidence type="ECO:0000313" key="9">
    <source>
        <dbReference type="Proteomes" id="UP001296706"/>
    </source>
</evidence>
<evidence type="ECO:0000256" key="1">
    <source>
        <dbReference type="ARBA" id="ARBA00005820"/>
    </source>
</evidence>
<dbReference type="CDD" id="cd15831">
    <property type="entry name" value="BTAD"/>
    <property type="match status" value="1"/>
</dbReference>
<sequence>MTSTEVSFRILGPLEVVAGGVPVPVPQGKQRVVLAALLLRANRTVSIAELTEQLWDGPTHHGAPPDTGAPHDSRGTVQKHVMRLRQALSGTGVHIRTEPDGYRIELGPGQLDLDRSDALVHQGRRAAQLGDDLGASAALAEALQLWRAVPPLTDVASPALHRNEVPPLVERYLQALELRIDVDLRLGRHAELAEELIGLVRSHPLRERFWAQWMRALYATGRQGEALEAYREVTRLLADELGIDPGPELRAAHEQILRGTGPPDAPAPAAVLHDIRQLPVAPAGLVGRQHAIRQLTDLLGAAEDASAARLVVVAGPPGVGKSAVAVHAAHRLADRFPDGQLFADLGGHGDTPPQPPEETLARFLRALGMPPEGVPPRLDDAVAAYRSVTAGRRLLVVLDNANSPAQVRTLLPGASTCGVVVTSRHELAGLLVSPGGHRISLDMLDPGDARLLLHGIVGDERMAREPEAAGELIALCGGLPLALRVAAAHLVTRPHLPVAAYVEELRSDGPVATLRIPGDRQLGVAAALEASYVQLTAEQRHLLRLLGLVPDDRITPEAGAVLVEQPVAVVAAGLDQLAEAGLLQRRPGGGYRLHGLTRAFALLRQAQEDDPAEIHAARRRLPEAGEHPRGGLPRTALRRPTARQA</sequence>
<dbReference type="PRINTS" id="PR00364">
    <property type="entry name" value="DISEASERSIST"/>
</dbReference>
<dbReference type="Gene3D" id="1.10.10.10">
    <property type="entry name" value="Winged helix-like DNA-binding domain superfamily/Winged helix DNA-binding domain"/>
    <property type="match status" value="1"/>
</dbReference>
<evidence type="ECO:0000256" key="4">
    <source>
        <dbReference type="ARBA" id="ARBA00023163"/>
    </source>
</evidence>
<feature type="domain" description="OmpR/PhoB-type" evidence="7">
    <location>
        <begin position="1"/>
        <end position="106"/>
    </location>
</feature>
<dbReference type="EMBL" id="JAAXKY010000086">
    <property type="protein sequence ID" value="NMH80033.1"/>
    <property type="molecule type" value="Genomic_DNA"/>
</dbReference>
<organism evidence="8 9">
    <name type="scientific">Pseudonocardia xinjiangensis</name>
    <dbReference type="NCBI Taxonomy" id="75289"/>
    <lineage>
        <taxon>Bacteria</taxon>
        <taxon>Bacillati</taxon>
        <taxon>Actinomycetota</taxon>
        <taxon>Actinomycetes</taxon>
        <taxon>Pseudonocardiales</taxon>
        <taxon>Pseudonocardiaceae</taxon>
        <taxon>Pseudonocardia</taxon>
    </lineage>
</organism>
<reference evidence="8 9" key="1">
    <citation type="submission" date="2020-04" db="EMBL/GenBank/DDBJ databases">
        <authorList>
            <person name="Klaysubun C."/>
            <person name="Duangmal K."/>
            <person name="Lipun K."/>
        </authorList>
    </citation>
    <scope>NUCLEOTIDE SEQUENCE [LARGE SCALE GENOMIC DNA]</scope>
    <source>
        <strain evidence="8 9">JCM 11839</strain>
    </source>
</reference>
<dbReference type="InterPro" id="IPR005158">
    <property type="entry name" value="BTAD"/>
</dbReference>